<evidence type="ECO:0000313" key="2">
    <source>
        <dbReference type="EMBL" id="RPB03450.1"/>
    </source>
</evidence>
<evidence type="ECO:0000313" key="3">
    <source>
        <dbReference type="Proteomes" id="UP000276215"/>
    </source>
</evidence>
<name>A0A3N4JYM5_9PEZI</name>
<proteinExistence type="predicted"/>
<keyword evidence="3" id="KW-1185">Reference proteome</keyword>
<reference evidence="2 3" key="1">
    <citation type="journal article" date="2018" name="Nat. Ecol. Evol.">
        <title>Pezizomycetes genomes reveal the molecular basis of ectomycorrhizal truffle lifestyle.</title>
        <authorList>
            <person name="Murat C."/>
            <person name="Payen T."/>
            <person name="Noel B."/>
            <person name="Kuo A."/>
            <person name="Morin E."/>
            <person name="Chen J."/>
            <person name="Kohler A."/>
            <person name="Krizsan K."/>
            <person name="Balestrini R."/>
            <person name="Da Silva C."/>
            <person name="Montanini B."/>
            <person name="Hainaut M."/>
            <person name="Levati E."/>
            <person name="Barry K.W."/>
            <person name="Belfiori B."/>
            <person name="Cichocki N."/>
            <person name="Clum A."/>
            <person name="Dockter R.B."/>
            <person name="Fauchery L."/>
            <person name="Guy J."/>
            <person name="Iotti M."/>
            <person name="Le Tacon F."/>
            <person name="Lindquist E.A."/>
            <person name="Lipzen A."/>
            <person name="Malagnac F."/>
            <person name="Mello A."/>
            <person name="Molinier V."/>
            <person name="Miyauchi S."/>
            <person name="Poulain J."/>
            <person name="Riccioni C."/>
            <person name="Rubini A."/>
            <person name="Sitrit Y."/>
            <person name="Splivallo R."/>
            <person name="Traeger S."/>
            <person name="Wang M."/>
            <person name="Zifcakova L."/>
            <person name="Wipf D."/>
            <person name="Zambonelli A."/>
            <person name="Paolocci F."/>
            <person name="Nowrousian M."/>
            <person name="Ottonello S."/>
            <person name="Baldrian P."/>
            <person name="Spatafora J.W."/>
            <person name="Henrissat B."/>
            <person name="Nagy L.G."/>
            <person name="Aury J.M."/>
            <person name="Wincker P."/>
            <person name="Grigoriev I.V."/>
            <person name="Bonfante P."/>
            <person name="Martin F.M."/>
        </authorList>
    </citation>
    <scope>NUCLEOTIDE SEQUENCE [LARGE SCALE GENOMIC DNA]</scope>
    <source>
        <strain evidence="2 3">120613-1</strain>
    </source>
</reference>
<dbReference type="Proteomes" id="UP000276215">
    <property type="component" value="Unassembled WGS sequence"/>
</dbReference>
<dbReference type="AlphaFoldDB" id="A0A3N4JYM5"/>
<feature type="compositionally biased region" description="Basic and acidic residues" evidence="1">
    <location>
        <begin position="159"/>
        <end position="176"/>
    </location>
</feature>
<gene>
    <name evidence="2" type="ORF">L873DRAFT_1833597</name>
</gene>
<dbReference type="OrthoDB" id="4586300at2759"/>
<dbReference type="EMBL" id="ML120362">
    <property type="protein sequence ID" value="RPB03450.1"/>
    <property type="molecule type" value="Genomic_DNA"/>
</dbReference>
<feature type="compositionally biased region" description="Low complexity" evidence="1">
    <location>
        <begin position="37"/>
        <end position="64"/>
    </location>
</feature>
<evidence type="ECO:0000256" key="1">
    <source>
        <dbReference type="SAM" id="MobiDB-lite"/>
    </source>
</evidence>
<feature type="region of interest" description="Disordered" evidence="1">
    <location>
        <begin position="145"/>
        <end position="179"/>
    </location>
</feature>
<feature type="region of interest" description="Disordered" evidence="1">
    <location>
        <begin position="35"/>
        <end position="82"/>
    </location>
</feature>
<sequence length="252" mass="27427">MAEPEKPTILQSIRRYTNTQISSVLHSLIGVPSMLQPPTFSDMDDTTTSTPNTTPTSSQSTTPSGEAPQPAVVAGGKGDSKGERMISEEWKTIERQLFLQNPEEVFSTFLKNAGVGLKGVLAEEMFWPRSGFEDVWLRGMCRGGEAGAKGKGDGNGGANEEKEKFEEEGEREKEVNEETELDAYAQLLPLSTRPENKTIVGSGGRGGLGVVSSVATTRSVTVNGVTKTEYMLKRRFSDGQEEMLRKQITRSS</sequence>
<organism evidence="2 3">
    <name type="scientific">Choiromyces venosus 120613-1</name>
    <dbReference type="NCBI Taxonomy" id="1336337"/>
    <lineage>
        <taxon>Eukaryota</taxon>
        <taxon>Fungi</taxon>
        <taxon>Dikarya</taxon>
        <taxon>Ascomycota</taxon>
        <taxon>Pezizomycotina</taxon>
        <taxon>Pezizomycetes</taxon>
        <taxon>Pezizales</taxon>
        <taxon>Tuberaceae</taxon>
        <taxon>Choiromyces</taxon>
    </lineage>
</organism>
<protein>
    <submittedName>
        <fullName evidence="2">Uncharacterized protein</fullName>
    </submittedName>
</protein>
<accession>A0A3N4JYM5</accession>
<feature type="compositionally biased region" description="Gly residues" evidence="1">
    <location>
        <begin position="145"/>
        <end position="157"/>
    </location>
</feature>